<reference evidence="2 4" key="2">
    <citation type="submission" date="2019-08" db="EMBL/GenBank/DDBJ databases">
        <title>Whole genome sequencing of Aggregatibacter actinomycetemcomitans cultured from blood stream infections in Denmark reveals a novel phylogenetic lineage expressing serotype a membrane O polysaccharide.</title>
        <authorList>
            <person name="Nedergaard S."/>
            <person name="Kobel C.M."/>
            <person name="Nielsen M.B."/>
            <person name="Moeller R.T."/>
            <person name="Jensen A.B."/>
            <person name="Noerskov-Lauritsen N."/>
        </authorList>
    </citation>
    <scope>NUCLEOTIDE SEQUENCE [LARGE SCALE GENOMIC DNA]</scope>
    <source>
        <strain evidence="2 4">PN_563</strain>
    </source>
</reference>
<keyword evidence="3" id="KW-1185">Reference proteome</keyword>
<proteinExistence type="predicted"/>
<dbReference type="AlphaFoldDB" id="A0AB74N7L9"/>
<evidence type="ECO:0000313" key="3">
    <source>
        <dbReference type="Proteomes" id="UP000226080"/>
    </source>
</evidence>
<accession>A0AB74N7L9</accession>
<reference evidence="1 3" key="1">
    <citation type="submission" date="2017-10" db="EMBL/GenBank/DDBJ databases">
        <title>Draft genome sequences of Aggregatibacter actinomycetemcomitans strains 310a and 310b.</title>
        <authorList>
            <person name="May A.C."/>
            <person name="Ohta H."/>
            <person name="Maeda H."/>
            <person name="Kokeguchi S."/>
            <person name="Cugini C."/>
        </authorList>
    </citation>
    <scope>NUCLEOTIDE SEQUENCE [LARGE SCALE GENOMIC DNA]</scope>
    <source>
        <strain evidence="1 3">310b</strain>
    </source>
</reference>
<sequence length="59" mass="6772">MKLDGSAQNQAILGDIEIPSRHFVSFRHSPTSKPFIATFKIELFITAPHRHRKMQVLAR</sequence>
<organism evidence="2 4">
    <name type="scientific">Aggregatibacter actinomycetemcomitans</name>
    <name type="common">Actinobacillus actinomycetemcomitans</name>
    <name type="synonym">Haemophilus actinomycetemcomitans</name>
    <dbReference type="NCBI Taxonomy" id="714"/>
    <lineage>
        <taxon>Bacteria</taxon>
        <taxon>Pseudomonadati</taxon>
        <taxon>Pseudomonadota</taxon>
        <taxon>Gammaproteobacteria</taxon>
        <taxon>Pasteurellales</taxon>
        <taxon>Pasteurellaceae</taxon>
        <taxon>Aggregatibacter</taxon>
    </lineage>
</organism>
<dbReference type="Proteomes" id="UP000323012">
    <property type="component" value="Unassembled WGS sequence"/>
</dbReference>
<name>A0AB74N7L9_AGGAC</name>
<evidence type="ECO:0000313" key="1">
    <source>
        <dbReference type="EMBL" id="PHO21484.1"/>
    </source>
</evidence>
<evidence type="ECO:0000313" key="2">
    <source>
        <dbReference type="EMBL" id="TYA40053.1"/>
    </source>
</evidence>
<evidence type="ECO:0000313" key="4">
    <source>
        <dbReference type="Proteomes" id="UP000323012"/>
    </source>
</evidence>
<dbReference type="EMBL" id="PCGW01000002">
    <property type="protein sequence ID" value="PHO21484.1"/>
    <property type="molecule type" value="Genomic_DNA"/>
</dbReference>
<dbReference type="EMBL" id="VSED01000001">
    <property type="protein sequence ID" value="TYA40053.1"/>
    <property type="molecule type" value="Genomic_DNA"/>
</dbReference>
<gene>
    <name evidence="1" type="ORF">CQR80_01825</name>
    <name evidence="2" type="ORF">FXB79_00695</name>
</gene>
<comment type="caution">
    <text evidence="2">The sequence shown here is derived from an EMBL/GenBank/DDBJ whole genome shotgun (WGS) entry which is preliminary data.</text>
</comment>
<protein>
    <submittedName>
        <fullName evidence="2">Uncharacterized protein</fullName>
    </submittedName>
</protein>
<dbReference type="Proteomes" id="UP000226080">
    <property type="component" value="Unassembled WGS sequence"/>
</dbReference>